<dbReference type="InterPro" id="IPR036412">
    <property type="entry name" value="HAD-like_sf"/>
</dbReference>
<accession>A0A8H5YSU2</accession>
<dbReference type="InterPro" id="IPR051540">
    <property type="entry name" value="S-2-haloacid_dehalogenase"/>
</dbReference>
<feature type="domain" description="NAD(P)-binding" evidence="2">
    <location>
        <begin position="10"/>
        <end position="217"/>
    </location>
</feature>
<sequence length="526" mass="59105">MPSLTVLVLGGTGPAGICLLRELVHRKHKVVAYARSPQKVPEDLVSDPSLEIVKGELSDKAALDRAVAKVNIVISLLGPLISDRTTPPNSIPDFYKNSLFPAMRRHGVKRIFAMGTLTITQKEDSWTMLQPTINLMVRTVFSNAYRGITSIGKAFEIDAKDLDWTIFRISAIPGGSDKESWAKDREDGKPFVGYVGQKGYTYSFPRGALARWLVDAAESGLQDWYLGLEIDNESAFKWSYGRLRSAETFPNIVTHIHSSLAIQPIILDMSYPDLTTFKALSFDCYGTLIDQESGMIRGLQPIIRRLPSESDYKKNPVLLIQRFHELTQVLEEGEPTLRYGNIVSRSFKSLANELNVSVPEEEMSHLESLPGTWLPFPDTIPGLQILKKHYKLIILTNMDNVNASSTLKHLQPAEFDKVYTAEDIGSYKPAKANFDYLFDHLRSDLHVDKDRGELLHVARSLTADHVPAKRFGLRSVWISRGGEKKEGTGVGGDYERLRENVAFEWRFDSIGKFAEEVERQFGEKTA</sequence>
<evidence type="ECO:0000256" key="1">
    <source>
        <dbReference type="ARBA" id="ARBA00022801"/>
    </source>
</evidence>
<dbReference type="GO" id="GO:0016791">
    <property type="term" value="F:phosphatase activity"/>
    <property type="evidence" value="ECO:0007669"/>
    <property type="project" value="UniProtKB-ARBA"/>
</dbReference>
<keyword evidence="4" id="KW-1185">Reference proteome</keyword>
<dbReference type="PANTHER" id="PTHR43316:SF9">
    <property type="entry name" value="ACID DEHALOGENASE, PUTATIVE (AFU_ORTHOLOGUE AFUA_6G14460)-RELATED"/>
    <property type="match status" value="1"/>
</dbReference>
<dbReference type="InterPro" id="IPR023214">
    <property type="entry name" value="HAD_sf"/>
</dbReference>
<evidence type="ECO:0000313" key="4">
    <source>
        <dbReference type="Proteomes" id="UP000544331"/>
    </source>
</evidence>
<evidence type="ECO:0000259" key="2">
    <source>
        <dbReference type="Pfam" id="PF13460"/>
    </source>
</evidence>
<evidence type="ECO:0000313" key="3">
    <source>
        <dbReference type="EMBL" id="KAF5717954.1"/>
    </source>
</evidence>
<dbReference type="Gene3D" id="3.40.50.1000">
    <property type="entry name" value="HAD superfamily/HAD-like"/>
    <property type="match status" value="1"/>
</dbReference>
<dbReference type="AlphaFoldDB" id="A0A8H5YSU2"/>
<dbReference type="SUPFAM" id="SSF51735">
    <property type="entry name" value="NAD(P)-binding Rossmann-fold domains"/>
    <property type="match status" value="1"/>
</dbReference>
<keyword evidence="1" id="KW-0378">Hydrolase</keyword>
<dbReference type="InterPro" id="IPR016040">
    <property type="entry name" value="NAD(P)-bd_dom"/>
</dbReference>
<reference evidence="3 4" key="1">
    <citation type="submission" date="2020-05" db="EMBL/GenBank/DDBJ databases">
        <title>Identification and distribution of gene clusters putatively required for synthesis of sphingolipid metabolism inhibitors in phylogenetically diverse species of the filamentous fungus Fusarium.</title>
        <authorList>
            <person name="Kim H.-S."/>
            <person name="Busman M."/>
            <person name="Brown D.W."/>
            <person name="Divon H."/>
            <person name="Uhlig S."/>
            <person name="Proctor R.H."/>
        </authorList>
    </citation>
    <scope>NUCLEOTIDE SEQUENCE [LARGE SCALE GENOMIC DNA]</scope>
    <source>
        <strain evidence="3 4">NRRL 66235</strain>
    </source>
</reference>
<name>A0A8H5YSU2_9HYPO</name>
<proteinExistence type="predicted"/>
<dbReference type="Pfam" id="PF13460">
    <property type="entry name" value="NAD_binding_10"/>
    <property type="match status" value="1"/>
</dbReference>
<gene>
    <name evidence="3" type="ORF">FMUND_5498</name>
</gene>
<comment type="caution">
    <text evidence="3">The sequence shown here is derived from an EMBL/GenBank/DDBJ whole genome shotgun (WGS) entry which is preliminary data.</text>
</comment>
<organism evidence="3 4">
    <name type="scientific">Fusarium mundagurra</name>
    <dbReference type="NCBI Taxonomy" id="1567541"/>
    <lineage>
        <taxon>Eukaryota</taxon>
        <taxon>Fungi</taxon>
        <taxon>Dikarya</taxon>
        <taxon>Ascomycota</taxon>
        <taxon>Pezizomycotina</taxon>
        <taxon>Sordariomycetes</taxon>
        <taxon>Hypocreomycetidae</taxon>
        <taxon>Hypocreales</taxon>
        <taxon>Nectriaceae</taxon>
        <taxon>Fusarium</taxon>
        <taxon>Fusarium fujikuroi species complex</taxon>
    </lineage>
</organism>
<dbReference type="Proteomes" id="UP000544331">
    <property type="component" value="Unassembled WGS sequence"/>
</dbReference>
<dbReference type="PANTHER" id="PTHR43316">
    <property type="entry name" value="HYDROLASE, HALOACID DELAHOGENASE-RELATED"/>
    <property type="match status" value="1"/>
</dbReference>
<dbReference type="PRINTS" id="PR00413">
    <property type="entry name" value="HADHALOGNASE"/>
</dbReference>
<dbReference type="Pfam" id="PF00702">
    <property type="entry name" value="Hydrolase"/>
    <property type="match status" value="1"/>
</dbReference>
<dbReference type="EMBL" id="JAAOAN010000175">
    <property type="protein sequence ID" value="KAF5717954.1"/>
    <property type="molecule type" value="Genomic_DNA"/>
</dbReference>
<dbReference type="InterPro" id="IPR036291">
    <property type="entry name" value="NAD(P)-bd_dom_sf"/>
</dbReference>
<dbReference type="Gene3D" id="3.40.50.720">
    <property type="entry name" value="NAD(P)-binding Rossmann-like Domain"/>
    <property type="match status" value="1"/>
</dbReference>
<dbReference type="InterPro" id="IPR006439">
    <property type="entry name" value="HAD-SF_hydro_IA"/>
</dbReference>
<protein>
    <submittedName>
        <fullName evidence="3">Haloacid dehalogenase type II</fullName>
    </submittedName>
</protein>
<dbReference type="Gene3D" id="1.10.150.750">
    <property type="match status" value="1"/>
</dbReference>
<dbReference type="SUPFAM" id="SSF56784">
    <property type="entry name" value="HAD-like"/>
    <property type="match status" value="1"/>
</dbReference>
<dbReference type="OrthoDB" id="444127at2759"/>